<protein>
    <recommendedName>
        <fullName evidence="2">TIGR02757 family protein</fullName>
    </recommendedName>
</protein>
<dbReference type="NCBIfam" id="TIGR02757">
    <property type="entry name" value="TIGR02757 family protein"/>
    <property type="match status" value="1"/>
</dbReference>
<dbReference type="Pfam" id="PF09674">
    <property type="entry name" value="DUF2400"/>
    <property type="match status" value="1"/>
</dbReference>
<evidence type="ECO:0000313" key="1">
    <source>
        <dbReference type="EMBL" id="VAW14407.1"/>
    </source>
</evidence>
<sequence>MDECVMKQMVGNDGIKGFLDEKVILYNQHSFIETDPIQIPKQFEQKEDIEIAAFMAATIAWGQRSTIIRNAKRLMALMDYRPYEFVINASEKDLDVFSGFKHRTFNGGDCKYFLRSLKNIYTKHQGLQQVFENGFTRNRSVKASLADFHTVFFEIDGPQRTRKHVSNTATGSPAKRLNMFLRWMVRKDISGIDFGIWKGIPAKSLMLPLDVHTGTVARKLGLLERKQNDWKAVEEVTSNLRRFDPNDPVKYDFALFGLGVFEKF</sequence>
<gene>
    <name evidence="1" type="ORF">MNBD_BACTEROID01-1515</name>
</gene>
<reference evidence="1" key="1">
    <citation type="submission" date="2018-06" db="EMBL/GenBank/DDBJ databases">
        <authorList>
            <person name="Zhirakovskaya E."/>
        </authorList>
    </citation>
    <scope>NUCLEOTIDE SEQUENCE</scope>
</reference>
<dbReference type="EMBL" id="UOEP01000036">
    <property type="protein sequence ID" value="VAW14407.1"/>
    <property type="molecule type" value="Genomic_DNA"/>
</dbReference>
<accession>A0A3B0TM15</accession>
<name>A0A3B0TM15_9ZZZZ</name>
<organism evidence="1">
    <name type="scientific">hydrothermal vent metagenome</name>
    <dbReference type="NCBI Taxonomy" id="652676"/>
    <lineage>
        <taxon>unclassified sequences</taxon>
        <taxon>metagenomes</taxon>
        <taxon>ecological metagenomes</taxon>
    </lineage>
</organism>
<proteinExistence type="predicted"/>
<dbReference type="AlphaFoldDB" id="A0A3B0TM15"/>
<dbReference type="InterPro" id="IPR014127">
    <property type="entry name" value="CHP02757"/>
</dbReference>
<evidence type="ECO:0008006" key="2">
    <source>
        <dbReference type="Google" id="ProtNLM"/>
    </source>
</evidence>